<keyword evidence="1" id="KW-0812">Transmembrane</keyword>
<reference evidence="3" key="1">
    <citation type="submission" date="2020-09" db="EMBL/GenBank/DDBJ databases">
        <title>Pelagicoccus enzymogenes sp. nov. with an EPS production, isolated from marine sediment.</title>
        <authorList>
            <person name="Feng X."/>
        </authorList>
    </citation>
    <scope>NUCLEOTIDE SEQUENCE</scope>
    <source>
        <strain evidence="3">NFK12</strain>
    </source>
</reference>
<dbReference type="PANTHER" id="PTHR31061">
    <property type="entry name" value="LD22376P"/>
    <property type="match status" value="1"/>
</dbReference>
<dbReference type="RefSeq" id="WP_191618390.1">
    <property type="nucleotide sequence ID" value="NZ_JACYFG010000040.1"/>
</dbReference>
<dbReference type="AlphaFoldDB" id="A0A927III1"/>
<dbReference type="PANTHER" id="PTHR31061:SF24">
    <property type="entry name" value="LD22376P"/>
    <property type="match status" value="1"/>
</dbReference>
<feature type="transmembrane region" description="Helical" evidence="1">
    <location>
        <begin position="367"/>
        <end position="388"/>
    </location>
</feature>
<keyword evidence="4" id="KW-1185">Reference proteome</keyword>
<gene>
    <name evidence="3" type="ORF">IEN85_17455</name>
</gene>
<feature type="transmembrane region" description="Helical" evidence="1">
    <location>
        <begin position="139"/>
        <end position="156"/>
    </location>
</feature>
<name>A0A927III1_9BACT</name>
<sequence>MNRSRERLLSLDALRGFTIIGMIVVNSPGSWGHVYAPLLHAPWHGVTVTDMVFPFFLFFVGVSIALAYVGKSQRKAERRSAYGKILWRVVKIFALGVFLNLWPQFNFEEVRVVGVLQRIAIVFGVCAILFLNTSWRQQFCLGAGVLLAYWGLLQWVPVPLDEVNRGALESGIVERALGASQAVSVEAASEGALAPNLEPGTNLQAWLDRKFVPGSMWERTWDPEGVLSTLPAVGTGIFGMLVGAMILGIGDPYRRVSWLFFVGVVTVLAGEVWSWVFPLNKNLWSSSFVLFSGGWSTLCLAACLLLVDIQRHRGWAQVGVIFGSNPVVAYALSGMLTLFFYASTSYWPSLSKRFMDGAIGLGMSGELASLLYALLYVGVLFLPVYWLWKRRIFVKL</sequence>
<evidence type="ECO:0000259" key="2">
    <source>
        <dbReference type="Pfam" id="PF07786"/>
    </source>
</evidence>
<comment type="caution">
    <text evidence="3">The sequence shown here is derived from an EMBL/GenBank/DDBJ whole genome shotgun (WGS) entry which is preliminary data.</text>
</comment>
<evidence type="ECO:0000313" key="4">
    <source>
        <dbReference type="Proteomes" id="UP000622317"/>
    </source>
</evidence>
<feature type="transmembrane region" description="Helical" evidence="1">
    <location>
        <begin position="12"/>
        <end position="31"/>
    </location>
</feature>
<keyword evidence="1" id="KW-0472">Membrane</keyword>
<dbReference type="InterPro" id="IPR012429">
    <property type="entry name" value="HGSNAT_cat"/>
</dbReference>
<feature type="transmembrane region" description="Helical" evidence="1">
    <location>
        <begin position="81"/>
        <end position="103"/>
    </location>
</feature>
<feature type="transmembrane region" description="Helical" evidence="1">
    <location>
        <begin position="226"/>
        <end position="249"/>
    </location>
</feature>
<feature type="transmembrane region" description="Helical" evidence="1">
    <location>
        <begin position="327"/>
        <end position="347"/>
    </location>
</feature>
<feature type="transmembrane region" description="Helical" evidence="1">
    <location>
        <begin position="51"/>
        <end position="69"/>
    </location>
</feature>
<protein>
    <submittedName>
        <fullName evidence="3">DUF1624 domain-containing protein</fullName>
    </submittedName>
</protein>
<feature type="transmembrane region" description="Helical" evidence="1">
    <location>
        <begin position="115"/>
        <end position="132"/>
    </location>
</feature>
<organism evidence="3 4">
    <name type="scientific">Pelagicoccus enzymogenes</name>
    <dbReference type="NCBI Taxonomy" id="2773457"/>
    <lineage>
        <taxon>Bacteria</taxon>
        <taxon>Pseudomonadati</taxon>
        <taxon>Verrucomicrobiota</taxon>
        <taxon>Opitutia</taxon>
        <taxon>Puniceicoccales</taxon>
        <taxon>Pelagicoccaceae</taxon>
        <taxon>Pelagicoccus</taxon>
    </lineage>
</organism>
<proteinExistence type="predicted"/>
<dbReference type="EMBL" id="JACYFG010000040">
    <property type="protein sequence ID" value="MBD5781291.1"/>
    <property type="molecule type" value="Genomic_DNA"/>
</dbReference>
<feature type="transmembrane region" description="Helical" evidence="1">
    <location>
        <begin position="256"/>
        <end position="276"/>
    </location>
</feature>
<keyword evidence="1" id="KW-1133">Transmembrane helix</keyword>
<evidence type="ECO:0000313" key="3">
    <source>
        <dbReference type="EMBL" id="MBD5781291.1"/>
    </source>
</evidence>
<accession>A0A927III1</accession>
<feature type="transmembrane region" description="Helical" evidence="1">
    <location>
        <begin position="288"/>
        <end position="307"/>
    </location>
</feature>
<feature type="domain" description="Heparan-alpha-glucosaminide N-acetyltransferase catalytic" evidence="2">
    <location>
        <begin position="7"/>
        <end position="148"/>
    </location>
</feature>
<evidence type="ECO:0000256" key="1">
    <source>
        <dbReference type="SAM" id="Phobius"/>
    </source>
</evidence>
<dbReference type="Proteomes" id="UP000622317">
    <property type="component" value="Unassembled WGS sequence"/>
</dbReference>
<dbReference type="Pfam" id="PF07786">
    <property type="entry name" value="HGSNAT_cat"/>
    <property type="match status" value="1"/>
</dbReference>